<dbReference type="PANTHER" id="PTHR43773:SF1">
    <property type="entry name" value="MAGNESIUM TRANSPORTER MGTE"/>
    <property type="match status" value="1"/>
</dbReference>
<dbReference type="InterPro" id="IPR046342">
    <property type="entry name" value="CBS_dom_sf"/>
</dbReference>
<dbReference type="InterPro" id="IPR000644">
    <property type="entry name" value="CBS_dom"/>
</dbReference>
<feature type="domain" description="CBS" evidence="2">
    <location>
        <begin position="289"/>
        <end position="356"/>
    </location>
</feature>
<accession>A0A849BVI1</accession>
<gene>
    <name evidence="3" type="ORF">HLB09_10465</name>
</gene>
<evidence type="ECO:0000313" key="3">
    <source>
        <dbReference type="EMBL" id="NNH23506.1"/>
    </source>
</evidence>
<dbReference type="InterPro" id="IPR006668">
    <property type="entry name" value="Mg_transptr_MgtE_intracell_dom"/>
</dbReference>
<dbReference type="SMART" id="SM00924">
    <property type="entry name" value="MgtE_N"/>
    <property type="match status" value="1"/>
</dbReference>
<dbReference type="SUPFAM" id="SSF54631">
    <property type="entry name" value="CBS-domain pair"/>
    <property type="match status" value="1"/>
</dbReference>
<keyword evidence="1" id="KW-0129">CBS domain</keyword>
<dbReference type="InterPro" id="IPR058838">
    <property type="entry name" value="SH3_actinomycetes"/>
</dbReference>
<dbReference type="InterPro" id="IPR011033">
    <property type="entry name" value="PRC_barrel-like_sf"/>
</dbReference>
<organism evidence="3 4">
    <name type="scientific">Pseudokineococcus marinus</name>
    <dbReference type="NCBI Taxonomy" id="351215"/>
    <lineage>
        <taxon>Bacteria</taxon>
        <taxon>Bacillati</taxon>
        <taxon>Actinomycetota</taxon>
        <taxon>Actinomycetes</taxon>
        <taxon>Kineosporiales</taxon>
        <taxon>Kineosporiaceae</taxon>
        <taxon>Pseudokineococcus</taxon>
    </lineage>
</organism>
<protein>
    <submittedName>
        <fullName evidence="3">Magnesium transporter</fullName>
    </submittedName>
</protein>
<proteinExistence type="predicted"/>
<dbReference type="RefSeq" id="WP_171203318.1">
    <property type="nucleotide sequence ID" value="NZ_BAAANP010000014.1"/>
</dbReference>
<keyword evidence="4" id="KW-1185">Reference proteome</keyword>
<dbReference type="Gene3D" id="3.10.580.10">
    <property type="entry name" value="CBS-domain"/>
    <property type="match status" value="1"/>
</dbReference>
<dbReference type="Pfam" id="PF00571">
    <property type="entry name" value="CBS"/>
    <property type="match status" value="1"/>
</dbReference>
<dbReference type="PANTHER" id="PTHR43773">
    <property type="entry name" value="MAGNESIUM TRANSPORTER MGTE"/>
    <property type="match status" value="1"/>
</dbReference>
<dbReference type="Gene3D" id="1.25.60.10">
    <property type="entry name" value="MgtE N-terminal domain-like"/>
    <property type="match status" value="1"/>
</dbReference>
<dbReference type="GO" id="GO:0015095">
    <property type="term" value="F:magnesium ion transmembrane transporter activity"/>
    <property type="evidence" value="ECO:0007669"/>
    <property type="project" value="InterPro"/>
</dbReference>
<feature type="domain" description="CBS" evidence="2">
    <location>
        <begin position="358"/>
        <end position="415"/>
    </location>
</feature>
<dbReference type="Pfam" id="PF26205">
    <property type="entry name" value="SH3_actinomycetes"/>
    <property type="match status" value="1"/>
</dbReference>
<dbReference type="InterPro" id="IPR038076">
    <property type="entry name" value="MgtE_N_sf"/>
</dbReference>
<dbReference type="SUPFAM" id="SSF50346">
    <property type="entry name" value="PRC-barrel domain"/>
    <property type="match status" value="1"/>
</dbReference>
<dbReference type="PROSITE" id="PS51371">
    <property type="entry name" value="CBS"/>
    <property type="match status" value="2"/>
</dbReference>
<reference evidence="3 4" key="1">
    <citation type="submission" date="2020-05" db="EMBL/GenBank/DDBJ databases">
        <title>MicrobeNet Type strains.</title>
        <authorList>
            <person name="Nicholson A.C."/>
        </authorList>
    </citation>
    <scope>NUCLEOTIDE SEQUENCE [LARGE SCALE GENOMIC DNA]</scope>
    <source>
        <strain evidence="3 4">JCM 14547</strain>
    </source>
</reference>
<evidence type="ECO:0000256" key="1">
    <source>
        <dbReference type="PROSITE-ProRule" id="PRU00703"/>
    </source>
</evidence>
<dbReference type="AlphaFoldDB" id="A0A849BVI1"/>
<dbReference type="Proteomes" id="UP000555552">
    <property type="component" value="Unassembled WGS sequence"/>
</dbReference>
<comment type="caution">
    <text evidence="3">The sequence shown here is derived from an EMBL/GenBank/DDBJ whole genome shotgun (WGS) entry which is preliminary data.</text>
</comment>
<dbReference type="CDD" id="cd04606">
    <property type="entry name" value="CBS_pair_Mg_transporter"/>
    <property type="match status" value="1"/>
</dbReference>
<evidence type="ECO:0000259" key="2">
    <source>
        <dbReference type="PROSITE" id="PS51371"/>
    </source>
</evidence>
<dbReference type="InterPro" id="IPR006669">
    <property type="entry name" value="MgtE_transporter"/>
</dbReference>
<dbReference type="SMART" id="SM00116">
    <property type="entry name" value="CBS"/>
    <property type="match status" value="1"/>
</dbReference>
<name>A0A849BVI1_9ACTN</name>
<evidence type="ECO:0000313" key="4">
    <source>
        <dbReference type="Proteomes" id="UP000555552"/>
    </source>
</evidence>
<sequence length="429" mass="45971">MSSPSRIFAARLAGLPVFDPLGDQVGRVRDVVSVLRGDGRRLRVVGLVVEVPGRRRVFVPMTRVTAMDAGQVITTGLVNMRRFEQRSSEVLLLAEVLERRVELLDGSGTATVEDLALERPGPRDLEVMRVFVRRGVPGGLGSRLRGRRGETLLVHVDEVRGLLGAPAGAQGASLLVATFEDMKPADIAEALHDLSGRRRLELAAELADDRLADVLAELGEEDRVEVVTGLARERAADVLEAMDADDAADVLGELPEDAKETLLQLMEPDEAADVRRLLAYDEETAGGLMTPEPVLLGPEATVAEALALVRSSDLSTAEAASVYVCRPPLETPTGRYLGLVHIQAMLRVAPHEQLGSILDTDVDGLPPEAPLGVVARRLAVYNLVSVPVTDPAGRLLGVVTVDDVLDHVLPEDWREQDDADLATGGGAAR</sequence>
<dbReference type="EMBL" id="JABEMA010000151">
    <property type="protein sequence ID" value="NNH23506.1"/>
    <property type="molecule type" value="Genomic_DNA"/>
</dbReference>
<dbReference type="Pfam" id="PF03448">
    <property type="entry name" value="MgtE_N"/>
    <property type="match status" value="1"/>
</dbReference>
<dbReference type="SUPFAM" id="SSF158791">
    <property type="entry name" value="MgtE N-terminal domain-like"/>
    <property type="match status" value="1"/>
</dbReference>
<dbReference type="GO" id="GO:0016020">
    <property type="term" value="C:membrane"/>
    <property type="evidence" value="ECO:0007669"/>
    <property type="project" value="InterPro"/>
</dbReference>